<organism evidence="1 2">
    <name type="scientific">Mycolicibacter acidiphilus</name>
    <dbReference type="NCBI Taxonomy" id="2835306"/>
    <lineage>
        <taxon>Bacteria</taxon>
        <taxon>Bacillati</taxon>
        <taxon>Actinomycetota</taxon>
        <taxon>Actinomycetes</taxon>
        <taxon>Mycobacteriales</taxon>
        <taxon>Mycobacteriaceae</taxon>
        <taxon>Mycolicibacter</taxon>
    </lineage>
</organism>
<accession>A0ABS5RIJ6</accession>
<reference evidence="1 2" key="1">
    <citation type="submission" date="2021-05" db="EMBL/GenBank/DDBJ databases">
        <title>Mycobacterium acidophilum sp. nov., an extremely acid-tolerant member of the genus Mycobacterium.</title>
        <authorList>
            <person name="Xia J."/>
        </authorList>
    </citation>
    <scope>NUCLEOTIDE SEQUENCE [LARGE SCALE GENOMIC DNA]</scope>
    <source>
        <strain evidence="1 2">M1</strain>
    </source>
</reference>
<dbReference type="RefSeq" id="WP_214092995.1">
    <property type="nucleotide sequence ID" value="NZ_JAHCLR010000019.1"/>
</dbReference>
<name>A0ABS5RIJ6_9MYCO</name>
<dbReference type="EMBL" id="JAHCLR010000019">
    <property type="protein sequence ID" value="MBS9534122.1"/>
    <property type="molecule type" value="Genomic_DNA"/>
</dbReference>
<keyword evidence="2" id="KW-1185">Reference proteome</keyword>
<dbReference type="Proteomes" id="UP001519535">
    <property type="component" value="Unassembled WGS sequence"/>
</dbReference>
<proteinExistence type="predicted"/>
<evidence type="ECO:0000313" key="2">
    <source>
        <dbReference type="Proteomes" id="UP001519535"/>
    </source>
</evidence>
<evidence type="ECO:0000313" key="1">
    <source>
        <dbReference type="EMBL" id="MBS9534122.1"/>
    </source>
</evidence>
<protein>
    <submittedName>
        <fullName evidence="1">Uncharacterized protein</fullName>
    </submittedName>
</protein>
<sequence>MRFEYMPHARQHSIDEHEMRAVIEYPLLRYAITTKGFPDADTYMFIGNVADDGPWIEVAAEDEGGQTWMVFHAMMLTPKTASEIYSYSNGSVDLRNDCVGQRKFIGPQHGKEH</sequence>
<comment type="caution">
    <text evidence="1">The sequence shown here is derived from an EMBL/GenBank/DDBJ whole genome shotgun (WGS) entry which is preliminary data.</text>
</comment>
<gene>
    <name evidence="1" type="ORF">KIH27_11050</name>
</gene>